<comment type="catalytic activity">
    <reaction evidence="21">
        <text>decanoyl-CoA + H2O = decanoate + CoA + H(+)</text>
        <dbReference type="Rhea" id="RHEA:40059"/>
        <dbReference type="ChEBI" id="CHEBI:15377"/>
        <dbReference type="ChEBI" id="CHEBI:15378"/>
        <dbReference type="ChEBI" id="CHEBI:27689"/>
        <dbReference type="ChEBI" id="CHEBI:57287"/>
        <dbReference type="ChEBI" id="CHEBI:61430"/>
    </reaction>
    <physiologicalReaction direction="left-to-right" evidence="21">
        <dbReference type="Rhea" id="RHEA:40060"/>
    </physiologicalReaction>
</comment>
<dbReference type="GO" id="GO:0006631">
    <property type="term" value="P:fatty acid metabolic process"/>
    <property type="evidence" value="ECO:0007669"/>
    <property type="project" value="UniProtKB-KW"/>
</dbReference>
<dbReference type="InterPro" id="IPR052365">
    <property type="entry name" value="THEM4/THEM5_acyl-CoA_thioest"/>
</dbReference>
<evidence type="ECO:0000256" key="18">
    <source>
        <dbReference type="ARBA" id="ARBA00043210"/>
    </source>
</evidence>
<evidence type="ECO:0000256" key="21">
    <source>
        <dbReference type="ARBA" id="ARBA00047969"/>
    </source>
</evidence>
<evidence type="ECO:0000256" key="15">
    <source>
        <dbReference type="ARBA" id="ARBA00038456"/>
    </source>
</evidence>
<evidence type="ECO:0000256" key="14">
    <source>
        <dbReference type="ARBA" id="ARBA00037002"/>
    </source>
</evidence>
<dbReference type="PANTHER" id="PTHR12418:SF19">
    <property type="entry name" value="ACYL-COENZYME A THIOESTERASE THEM4"/>
    <property type="match status" value="1"/>
</dbReference>
<comment type="catalytic activity">
    <reaction evidence="23">
        <text>tetradecanoyl-CoA + H2O = tetradecanoate + CoA + H(+)</text>
        <dbReference type="Rhea" id="RHEA:40119"/>
        <dbReference type="ChEBI" id="CHEBI:15377"/>
        <dbReference type="ChEBI" id="CHEBI:15378"/>
        <dbReference type="ChEBI" id="CHEBI:30807"/>
        <dbReference type="ChEBI" id="CHEBI:57287"/>
        <dbReference type="ChEBI" id="CHEBI:57385"/>
    </reaction>
    <physiologicalReaction direction="left-to-right" evidence="23">
        <dbReference type="Rhea" id="RHEA:40120"/>
    </physiologicalReaction>
</comment>
<evidence type="ECO:0000256" key="8">
    <source>
        <dbReference type="ARBA" id="ARBA00022832"/>
    </source>
</evidence>
<evidence type="ECO:0000256" key="4">
    <source>
        <dbReference type="ARBA" id="ARBA00022475"/>
    </source>
</evidence>
<accession>A0A235BPZ4</accession>
<evidence type="ECO:0000256" key="9">
    <source>
        <dbReference type="ARBA" id="ARBA00022946"/>
    </source>
</evidence>
<evidence type="ECO:0000259" key="24">
    <source>
        <dbReference type="Pfam" id="PF03061"/>
    </source>
</evidence>
<reference evidence="25 26" key="1">
    <citation type="submission" date="2017-07" db="EMBL/GenBank/DDBJ databases">
        <title>Recovery of genomes from metagenomes via a dereplication, aggregation, and scoring strategy.</title>
        <authorList>
            <person name="Sieber C.M."/>
            <person name="Probst A.J."/>
            <person name="Sharrar A."/>
            <person name="Thomas B.C."/>
            <person name="Hess M."/>
            <person name="Tringe S.G."/>
            <person name="Banfield J.F."/>
        </authorList>
    </citation>
    <scope>NUCLEOTIDE SEQUENCE [LARGE SCALE GENOMIC DNA]</scope>
    <source>
        <strain evidence="25">JGI_Cruoil_03_44_89</strain>
    </source>
</reference>
<evidence type="ECO:0000256" key="23">
    <source>
        <dbReference type="ARBA" id="ARBA00048180"/>
    </source>
</evidence>
<dbReference type="PANTHER" id="PTHR12418">
    <property type="entry name" value="ACYL-COENZYME A THIOESTERASE THEM4"/>
    <property type="match status" value="1"/>
</dbReference>
<feature type="domain" description="Thioesterase" evidence="24">
    <location>
        <begin position="46"/>
        <end position="119"/>
    </location>
</feature>
<dbReference type="NCBIfam" id="TIGR00369">
    <property type="entry name" value="unchar_dom_1"/>
    <property type="match status" value="1"/>
</dbReference>
<evidence type="ECO:0000256" key="1">
    <source>
        <dbReference type="ARBA" id="ARBA00004170"/>
    </source>
</evidence>
<evidence type="ECO:0000256" key="13">
    <source>
        <dbReference type="ARBA" id="ARBA00035852"/>
    </source>
</evidence>
<evidence type="ECO:0000313" key="25">
    <source>
        <dbReference type="EMBL" id="OYD14570.1"/>
    </source>
</evidence>
<evidence type="ECO:0000256" key="12">
    <source>
        <dbReference type="ARBA" id="ARBA00023273"/>
    </source>
</evidence>
<dbReference type="CDD" id="cd03443">
    <property type="entry name" value="PaaI_thioesterase"/>
    <property type="match status" value="1"/>
</dbReference>
<keyword evidence="12" id="KW-0966">Cell projection</keyword>
<keyword evidence="11" id="KW-0472">Membrane</keyword>
<evidence type="ECO:0000256" key="22">
    <source>
        <dbReference type="ARBA" id="ARBA00048074"/>
    </source>
</evidence>
<comment type="catalytic activity">
    <reaction evidence="20">
        <text>hexadecanoyl-CoA + H2O = hexadecanoate + CoA + H(+)</text>
        <dbReference type="Rhea" id="RHEA:16645"/>
        <dbReference type="ChEBI" id="CHEBI:7896"/>
        <dbReference type="ChEBI" id="CHEBI:15377"/>
        <dbReference type="ChEBI" id="CHEBI:15378"/>
        <dbReference type="ChEBI" id="CHEBI:57287"/>
        <dbReference type="ChEBI" id="CHEBI:57379"/>
        <dbReference type="EC" id="3.1.2.2"/>
    </reaction>
    <physiologicalReaction direction="left-to-right" evidence="20">
        <dbReference type="Rhea" id="RHEA:16646"/>
    </physiologicalReaction>
</comment>
<keyword evidence="8" id="KW-0276">Fatty acid metabolism</keyword>
<comment type="catalytic activity">
    <reaction evidence="19">
        <text>octanoyl-CoA + H2O = octanoate + CoA + H(+)</text>
        <dbReference type="Rhea" id="RHEA:30143"/>
        <dbReference type="ChEBI" id="CHEBI:15377"/>
        <dbReference type="ChEBI" id="CHEBI:15378"/>
        <dbReference type="ChEBI" id="CHEBI:25646"/>
        <dbReference type="ChEBI" id="CHEBI:57287"/>
        <dbReference type="ChEBI" id="CHEBI:57386"/>
    </reaction>
    <physiologicalReaction direction="left-to-right" evidence="19">
        <dbReference type="Rhea" id="RHEA:30144"/>
    </physiologicalReaction>
</comment>
<keyword evidence="5" id="KW-0963">Cytoplasm</keyword>
<evidence type="ECO:0000256" key="5">
    <source>
        <dbReference type="ARBA" id="ARBA00022490"/>
    </source>
</evidence>
<comment type="catalytic activity">
    <reaction evidence="14">
        <text>(9Z)-octadecenoyl-CoA + H2O = (9Z)-octadecenoate + CoA + H(+)</text>
        <dbReference type="Rhea" id="RHEA:40139"/>
        <dbReference type="ChEBI" id="CHEBI:15377"/>
        <dbReference type="ChEBI" id="CHEBI:15378"/>
        <dbReference type="ChEBI" id="CHEBI:30823"/>
        <dbReference type="ChEBI" id="CHEBI:57287"/>
        <dbReference type="ChEBI" id="CHEBI:57387"/>
    </reaction>
    <physiologicalReaction direction="left-to-right" evidence="14">
        <dbReference type="Rhea" id="RHEA:40140"/>
    </physiologicalReaction>
</comment>
<dbReference type="Gene3D" id="3.10.129.10">
    <property type="entry name" value="Hotdog Thioesterase"/>
    <property type="match status" value="1"/>
</dbReference>
<dbReference type="Pfam" id="PF03061">
    <property type="entry name" value="4HBT"/>
    <property type="match status" value="1"/>
</dbReference>
<organism evidence="25 26">
    <name type="scientific">candidate division WOR-3 bacterium JGI_Cruoil_03_44_89</name>
    <dbReference type="NCBI Taxonomy" id="1973748"/>
    <lineage>
        <taxon>Bacteria</taxon>
        <taxon>Bacteria division WOR-3</taxon>
    </lineage>
</organism>
<keyword evidence="9" id="KW-0809">Transit peptide</keyword>
<dbReference type="EMBL" id="NOZQ01000174">
    <property type="protein sequence ID" value="OYD14570.1"/>
    <property type="molecule type" value="Genomic_DNA"/>
</dbReference>
<evidence type="ECO:0000256" key="7">
    <source>
        <dbReference type="ARBA" id="ARBA00022801"/>
    </source>
</evidence>
<evidence type="ECO:0000256" key="6">
    <source>
        <dbReference type="ARBA" id="ARBA00022703"/>
    </source>
</evidence>
<comment type="catalytic activity">
    <reaction evidence="13">
        <text>(5Z,8Z,11Z,14Z)-eicosatetraenoyl-CoA + H2O = (5Z,8Z,11Z,14Z)-eicosatetraenoate + CoA + H(+)</text>
        <dbReference type="Rhea" id="RHEA:40151"/>
        <dbReference type="ChEBI" id="CHEBI:15377"/>
        <dbReference type="ChEBI" id="CHEBI:15378"/>
        <dbReference type="ChEBI" id="CHEBI:32395"/>
        <dbReference type="ChEBI" id="CHEBI:57287"/>
        <dbReference type="ChEBI" id="CHEBI:57368"/>
    </reaction>
    <physiologicalReaction direction="left-to-right" evidence="13">
        <dbReference type="Rhea" id="RHEA:40152"/>
    </physiologicalReaction>
</comment>
<dbReference type="AlphaFoldDB" id="A0A235BPZ4"/>
<evidence type="ECO:0000256" key="10">
    <source>
        <dbReference type="ARBA" id="ARBA00023098"/>
    </source>
</evidence>
<dbReference type="Proteomes" id="UP000215215">
    <property type="component" value="Unassembled WGS sequence"/>
</dbReference>
<evidence type="ECO:0000313" key="26">
    <source>
        <dbReference type="Proteomes" id="UP000215215"/>
    </source>
</evidence>
<keyword evidence="7" id="KW-0378">Hydrolase</keyword>
<evidence type="ECO:0000256" key="2">
    <source>
        <dbReference type="ARBA" id="ARBA00004496"/>
    </source>
</evidence>
<dbReference type="InterPro" id="IPR006683">
    <property type="entry name" value="Thioestr_dom"/>
</dbReference>
<evidence type="ECO:0000256" key="17">
    <source>
        <dbReference type="ARBA" id="ARBA00040123"/>
    </source>
</evidence>
<evidence type="ECO:0000256" key="20">
    <source>
        <dbReference type="ARBA" id="ARBA00047734"/>
    </source>
</evidence>
<sequence length="130" mass="14368">MSTKRNSNCFACGKDNPIGLHLEVESRDGVARVEFTPTSRYEGYSGYTHGGIISTLLDEVMAWAAKSLGIKTMTAELAVRFKEPVPIDKPIKIEGKITDIRKKLLYGESRIYDEKNKVLATATGKLVGME</sequence>
<comment type="caution">
    <text evidence="25">The sequence shown here is derived from an EMBL/GenBank/DDBJ whole genome shotgun (WGS) entry which is preliminary data.</text>
</comment>
<dbReference type="GO" id="GO:0016289">
    <property type="term" value="F:acyl-CoA hydrolase activity"/>
    <property type="evidence" value="ECO:0007669"/>
    <property type="project" value="UniProtKB-ARBA"/>
</dbReference>
<dbReference type="SUPFAM" id="SSF54637">
    <property type="entry name" value="Thioesterase/thiol ester dehydrase-isomerase"/>
    <property type="match status" value="1"/>
</dbReference>
<evidence type="ECO:0000256" key="3">
    <source>
        <dbReference type="ARBA" id="ARBA00004632"/>
    </source>
</evidence>
<comment type="subcellular location">
    <subcellularLocation>
        <location evidence="3">Cell projection</location>
        <location evidence="3">Ruffle membrane</location>
    </subcellularLocation>
    <subcellularLocation>
        <location evidence="2">Cytoplasm</location>
    </subcellularLocation>
    <subcellularLocation>
        <location evidence="1">Membrane</location>
        <topology evidence="1">Peripheral membrane protein</topology>
    </subcellularLocation>
</comment>
<dbReference type="GO" id="GO:0005737">
    <property type="term" value="C:cytoplasm"/>
    <property type="evidence" value="ECO:0007669"/>
    <property type="project" value="UniProtKB-SubCell"/>
</dbReference>
<keyword evidence="10" id="KW-0443">Lipid metabolism</keyword>
<proteinExistence type="inferred from homology"/>
<gene>
    <name evidence="25" type="ORF">CH333_07705</name>
</gene>
<comment type="catalytic activity">
    <reaction evidence="22">
        <text>dodecanoyl-CoA + H2O = dodecanoate + CoA + H(+)</text>
        <dbReference type="Rhea" id="RHEA:30135"/>
        <dbReference type="ChEBI" id="CHEBI:15377"/>
        <dbReference type="ChEBI" id="CHEBI:15378"/>
        <dbReference type="ChEBI" id="CHEBI:18262"/>
        <dbReference type="ChEBI" id="CHEBI:57287"/>
        <dbReference type="ChEBI" id="CHEBI:57375"/>
    </reaction>
    <physiologicalReaction direction="left-to-right" evidence="22">
        <dbReference type="Rhea" id="RHEA:30136"/>
    </physiologicalReaction>
</comment>
<name>A0A235BPZ4_UNCW3</name>
<dbReference type="InterPro" id="IPR003736">
    <property type="entry name" value="PAAI_dom"/>
</dbReference>
<dbReference type="InterPro" id="IPR029069">
    <property type="entry name" value="HotDog_dom_sf"/>
</dbReference>
<dbReference type="GO" id="GO:0016020">
    <property type="term" value="C:membrane"/>
    <property type="evidence" value="ECO:0007669"/>
    <property type="project" value="UniProtKB-SubCell"/>
</dbReference>
<dbReference type="EC" id="3.1.2.2" evidence="16"/>
<protein>
    <recommendedName>
        <fullName evidence="17">Acyl-coenzyme A thioesterase THEM4</fullName>
        <ecNumber evidence="16">3.1.2.2</ecNumber>
    </recommendedName>
    <alternativeName>
        <fullName evidence="18">Thioesterase superfamily member 4</fullName>
    </alternativeName>
</protein>
<evidence type="ECO:0000256" key="16">
    <source>
        <dbReference type="ARBA" id="ARBA00038848"/>
    </source>
</evidence>
<comment type="similarity">
    <text evidence="15">Belongs to the THEM4/THEM5 thioesterase family.</text>
</comment>
<evidence type="ECO:0000256" key="11">
    <source>
        <dbReference type="ARBA" id="ARBA00023136"/>
    </source>
</evidence>
<evidence type="ECO:0000256" key="19">
    <source>
        <dbReference type="ARBA" id="ARBA00047588"/>
    </source>
</evidence>
<keyword evidence="4" id="KW-1003">Cell membrane</keyword>
<keyword evidence="6" id="KW-0053">Apoptosis</keyword>